<reference evidence="1 2" key="1">
    <citation type="submission" date="2022-05" db="EMBL/GenBank/DDBJ databases">
        <authorList>
            <person name="Jo J.-H."/>
            <person name="Im W.-T."/>
        </authorList>
    </citation>
    <scope>NUCLEOTIDE SEQUENCE [LARGE SCALE GENOMIC DNA]</scope>
    <source>
        <strain evidence="1 2">NSE70-1</strain>
    </source>
</reference>
<dbReference type="RefSeq" id="WP_249905183.1">
    <property type="nucleotide sequence ID" value="NZ_JAMGBA010000004.1"/>
</dbReference>
<proteinExistence type="predicted"/>
<dbReference type="Pfam" id="PF07345">
    <property type="entry name" value="ATPaseInh_sub_z"/>
    <property type="match status" value="1"/>
</dbReference>
<keyword evidence="2" id="KW-1185">Reference proteome</keyword>
<evidence type="ECO:0000313" key="2">
    <source>
        <dbReference type="Proteomes" id="UP001203410"/>
    </source>
</evidence>
<dbReference type="InterPro" id="IPR038293">
    <property type="entry name" value="ATPase_inh_sub_z_sf"/>
</dbReference>
<dbReference type="Gene3D" id="1.10.790.20">
    <property type="entry name" value="Domain of unknown function DUF1476"/>
    <property type="match status" value="1"/>
</dbReference>
<dbReference type="Proteomes" id="UP001203410">
    <property type="component" value="Unassembled WGS sequence"/>
</dbReference>
<evidence type="ECO:0000313" key="1">
    <source>
        <dbReference type="EMBL" id="MCL6699725.1"/>
    </source>
</evidence>
<protein>
    <submittedName>
        <fullName evidence="1">DUF1476 domain-containing protein</fullName>
    </submittedName>
</protein>
<comment type="caution">
    <text evidence="1">The sequence shown here is derived from an EMBL/GenBank/DDBJ whole genome shotgun (WGS) entry which is preliminary data.</text>
</comment>
<dbReference type="PIRSF" id="PIRSF031780">
    <property type="entry name" value="UCP031780"/>
    <property type="match status" value="1"/>
</dbReference>
<dbReference type="EMBL" id="JAMGBA010000004">
    <property type="protein sequence ID" value="MCL6699725.1"/>
    <property type="molecule type" value="Genomic_DNA"/>
</dbReference>
<sequence length="105" mass="11680">MSQFEENDRSLEAQLANDEETLFRILARRNRLLGEWAAGLMGLSDVEGEAYSKDLVRADFEGGGGKDVTLKLLGDLTAAGVEIDEDRIREATREKLVEARRQLIG</sequence>
<accession>A0ABT0RXI0</accession>
<dbReference type="InterPro" id="IPR009945">
    <property type="entry name" value="ATPase_inh_sub_z"/>
</dbReference>
<name>A0ABT0RXI0_9SPHN</name>
<organism evidence="1 2">
    <name type="scientific">Sphingomonas caseinilyticus</name>
    <dbReference type="NCBI Taxonomy" id="2908205"/>
    <lineage>
        <taxon>Bacteria</taxon>
        <taxon>Pseudomonadati</taxon>
        <taxon>Pseudomonadota</taxon>
        <taxon>Alphaproteobacteria</taxon>
        <taxon>Sphingomonadales</taxon>
        <taxon>Sphingomonadaceae</taxon>
        <taxon>Sphingomonas</taxon>
    </lineage>
</organism>
<gene>
    <name evidence="1" type="ORF">LZ496_13150</name>
</gene>